<evidence type="ECO:0000256" key="4">
    <source>
        <dbReference type="ARBA" id="ARBA00022927"/>
    </source>
</evidence>
<dbReference type="PANTHER" id="PTHR12894">
    <property type="entry name" value="CNH DOMAIN CONTAINING"/>
    <property type="match status" value="1"/>
</dbReference>
<sequence>MDLFKRESVNLNLNYEITFSCCIKDILYVGSKDGIIYEYELIKEDPRCDDIKKEYMKNERSPNYNNLTDLNSLKGSLKVKPVGSHLIKKNKIINNIIIVEEKENIFIMLILVDDILYYGKNNNLEVLNIIYKNVLLYTINENNINELLIYTKKKKLYIYKYENGLYKYFKEITNPLNDLISCLVWINDSLFLTINKEYYFLNIKNNQKILLYSHEYEQTYKKITLINMNEIFIVCDLNIGVFYDVDTSMPSRKNTIILSPNIKQIISFRFFLFCLNFKGIINIYNIKNQQHIQEITLNYIPDIVINYTNITKYSTFLCLFNDDDQDNGEKILSTQKNKNKWTSSDIGIKFYEEKIKKNRNLLKMEDEGILSKSTMENDFFSGFSPKGIYDDDDDNNNNNNNNSNILFNKYLYENNEMLTKKNRNLYNSLYNNLYFINKDCLQILTCLEIYQYLPQCIEQGNTKKGFVLIDNFVCESKKEKYDIFCEYNKACAYYFFKNLNFSISFIFFQKVNINIFFLLFFWIDYLPSSHKNILQNMIENKRIEENINKQFKCFVPFPCSIKELIDRNYENYIKDKPDYYISNNMFDDFYNEDDDNDKNSLIYSSLQRDIEIKKHLLHTANKCLVKFLLIKRDHFLQNKDMYKLSYKKENDDSIHVNNNIHIIDELIDTLLIKLLTINNYNKQFFHFIMQTSKLHVDLEECVQFLKKEGKFVEIIFLYIRLGYFEEAIEICSYFFHYYNEKYNVIQSTADIGVYKYEIGQEGNNEKKTKNDDKKKKKSDDEKKKKSDDEKKKKSDDEKKKKSDDEKKKKSDDKKNDDDNNNNSDNNFCNNNIYNNNIYNDVRKKVEENNQYSFFNIKELNKEKYLTWIKIFEKENAHKNNVLDKKNNNFQYSLEKIYNILIILNDHIHLLNVHQEKIKKLFEYAFPFLIKYNEHFFFHFLKKKNILISPEEIITIFKKMIQIDKKNDKIKYYLQKYIIHYLKHDKYNKNINTTLIELYINNVQTKNNKTHFQKKLITFMLYEYPIHINYLTGIIKNTSFYLFKVLLYAKLHRHYESLQILADQNLRVCEKYCLYHNFILKKEVSKIKEEKYQELYNGIYNNDKNIYYNIFQKFIDRQINSAEKKNWNKTVNNKTKNTGFIKYILNEYHKYIYFSMNKNIPSKFLFHKKNETLNKAYVQEMDQRNIIKKNKKIAQENKNILVQNEYDYMLHLIKDHQEDEEVDNENDQLDDDILNYYETCSDESGECYTSDIICDATISSDDHKNYDNKSDMITSDNSTSSNNKTKKIIKTSAQDKLLKGKHRNKDPDPLAHFHVYNNCKKNTGGLFFLLIKVYLDKYYNEEMNLMKKKQYKNNILYILNKYANHNDLDNIYIFNIIPKYWNISEISQFINFNLKKKRNTHMNLQIYHNLIKSNYLNVSYEKIKKKEQKIIIKDKIFCKVCNNPILEKSFAFFSENITVHIHCIEKYDE</sequence>
<evidence type="ECO:0000256" key="3">
    <source>
        <dbReference type="ARBA" id="ARBA00022490"/>
    </source>
</evidence>
<keyword evidence="2" id="KW-0813">Transport</keyword>
<dbReference type="IntAct" id="Q8ILL4">
    <property type="interactions" value="1"/>
</dbReference>
<dbReference type="HOGENOM" id="CLU_005628_0_0_1"/>
<proteinExistence type="predicted"/>
<keyword evidence="4" id="KW-0653">Protein transport</keyword>
<comment type="subcellular location">
    <subcellularLocation>
        <location evidence="1">Cytoplasm</location>
    </subcellularLocation>
</comment>
<evidence type="ECO:0000313" key="7">
    <source>
        <dbReference type="EMBL" id="CZT99944.1"/>
    </source>
</evidence>
<dbReference type="SUPFAM" id="SSF50978">
    <property type="entry name" value="WD40 repeat-like"/>
    <property type="match status" value="1"/>
</dbReference>
<feature type="region of interest" description="Disordered" evidence="5">
    <location>
        <begin position="763"/>
        <end position="829"/>
    </location>
</feature>
<dbReference type="PROSITE" id="PS50219">
    <property type="entry name" value="CNH"/>
    <property type="match status" value="1"/>
</dbReference>
<evidence type="ECO:0000313" key="8">
    <source>
        <dbReference type="Proteomes" id="UP000001450"/>
    </source>
</evidence>
<dbReference type="EMBL" id="LN999946">
    <property type="protein sequence ID" value="CZT99944.1"/>
    <property type="molecule type" value="Genomic_DNA"/>
</dbReference>
<dbReference type="InterPro" id="IPR032914">
    <property type="entry name" value="Vam6/VPS39/TRAP1"/>
</dbReference>
<dbReference type="GO" id="GO:0005737">
    <property type="term" value="C:cytoplasm"/>
    <property type="evidence" value="ECO:0000318"/>
    <property type="project" value="GO_Central"/>
</dbReference>
<dbReference type="GO" id="GO:0034058">
    <property type="term" value="P:endosomal vesicle fusion"/>
    <property type="evidence" value="ECO:0000318"/>
    <property type="project" value="GO_Central"/>
</dbReference>
<dbReference type="PaxDb" id="5833-PF14_0229"/>
<dbReference type="OrthoDB" id="5325112at2759"/>
<gene>
    <name evidence="7" type="ORF">PF3D7_1423800</name>
</gene>
<dbReference type="GO" id="GO:0015031">
    <property type="term" value="P:protein transport"/>
    <property type="evidence" value="ECO:0007669"/>
    <property type="project" value="UniProtKB-KW"/>
</dbReference>
<dbReference type="PANTHER" id="PTHR12894:SF27">
    <property type="entry name" value="TRANSFORMING GROWTH FACTOR-BETA RECEPTOR-ASSOCIATED PROTEIN 1"/>
    <property type="match status" value="1"/>
</dbReference>
<evidence type="ECO:0000256" key="5">
    <source>
        <dbReference type="SAM" id="MobiDB-lite"/>
    </source>
</evidence>
<dbReference type="OMA" id="KYCLYHN"/>
<dbReference type="InterPro" id="IPR001180">
    <property type="entry name" value="CNH_dom"/>
</dbReference>
<dbReference type="AlphaFoldDB" id="Q8ILL4"/>
<dbReference type="STRING" id="36329.Q8ILL4"/>
<reference evidence="7 8" key="1">
    <citation type="journal article" date="2002" name="Nature">
        <title>Genome sequence of the human malaria parasite Plasmodium falciparum.</title>
        <authorList>
            <person name="Gardner M.J."/>
            <person name="Hall N."/>
            <person name="Fung E."/>
            <person name="White O."/>
            <person name="Berriman M."/>
            <person name="Hyman R.W."/>
            <person name="Carlton J.M."/>
            <person name="Pain A."/>
            <person name="Nelson K.E."/>
            <person name="Bowman S."/>
            <person name="Paulsen I.T."/>
            <person name="James K."/>
            <person name="Eisen J.A."/>
            <person name="Rutherford K."/>
            <person name="Salzberg S.L."/>
            <person name="Craig A."/>
            <person name="Kyes S."/>
            <person name="Chan M.S."/>
            <person name="Nene V."/>
            <person name="Shallom S.J."/>
            <person name="Suh B."/>
            <person name="Peterson J."/>
            <person name="Angiuoli S."/>
            <person name="Pertea M."/>
            <person name="Allen J."/>
            <person name="Selengut J."/>
            <person name="Haft D."/>
            <person name="Mather M.W."/>
            <person name="Vaidya A.B."/>
            <person name="Martin D.M."/>
            <person name="Fairlamb A.H."/>
            <person name="Fraunholz M.J."/>
            <person name="Roos D.S."/>
            <person name="Ralph S.A."/>
            <person name="McFadden G.I."/>
            <person name="Cummings L.M."/>
            <person name="Subramanian G.M."/>
            <person name="Mungall C."/>
            <person name="Venter J.C."/>
            <person name="Carucci D.J."/>
            <person name="Hoffman S.L."/>
            <person name="Newbold C."/>
            <person name="Davis R.W."/>
            <person name="Fraser C.M."/>
            <person name="Barrell B."/>
        </authorList>
    </citation>
    <scope>NUCLEOTIDE SEQUENCE [LARGE SCALE GENOMIC DNA]</scope>
    <source>
        <strain evidence="8">Isolate 3D7</strain>
    </source>
</reference>
<dbReference type="RefSeq" id="XP_001348403.2">
    <property type="nucleotide sequence ID" value="XM_001348367.2"/>
</dbReference>
<evidence type="ECO:0000259" key="6">
    <source>
        <dbReference type="PROSITE" id="PS50219"/>
    </source>
</evidence>
<dbReference type="VEuPathDB" id="PlasmoDB:PF3D7_1423800"/>
<dbReference type="GeneID" id="811811"/>
<accession>Q8ILL4</accession>
<feature type="compositionally biased region" description="Basic and acidic residues" evidence="5">
    <location>
        <begin position="763"/>
        <end position="817"/>
    </location>
</feature>
<protein>
    <submittedName>
        <fullName evidence="7">Vacuolar protein sorting-associated protein 3, putative</fullName>
    </submittedName>
</protein>
<dbReference type="InParanoid" id="Q8ILL4"/>
<dbReference type="GO" id="GO:0006914">
    <property type="term" value="P:autophagy"/>
    <property type="evidence" value="ECO:0000318"/>
    <property type="project" value="GO_Central"/>
</dbReference>
<keyword evidence="3" id="KW-0963">Cytoplasm</keyword>
<evidence type="ECO:0000256" key="2">
    <source>
        <dbReference type="ARBA" id="ARBA00022448"/>
    </source>
</evidence>
<feature type="compositionally biased region" description="Low complexity" evidence="5">
    <location>
        <begin position="820"/>
        <end position="829"/>
    </location>
</feature>
<organism evidence="7 8">
    <name type="scientific">Plasmodium falciparum (isolate 3D7)</name>
    <dbReference type="NCBI Taxonomy" id="36329"/>
    <lineage>
        <taxon>Eukaryota</taxon>
        <taxon>Sar</taxon>
        <taxon>Alveolata</taxon>
        <taxon>Apicomplexa</taxon>
        <taxon>Aconoidasida</taxon>
        <taxon>Haemosporida</taxon>
        <taxon>Plasmodiidae</taxon>
        <taxon>Plasmodium</taxon>
        <taxon>Plasmodium (Laverania)</taxon>
    </lineage>
</organism>
<dbReference type="GO" id="GO:0016020">
    <property type="term" value="C:membrane"/>
    <property type="evidence" value="ECO:0000318"/>
    <property type="project" value="GO_Central"/>
</dbReference>
<dbReference type="Proteomes" id="UP000001450">
    <property type="component" value="Chromosome 14"/>
</dbReference>
<dbReference type="InterPro" id="IPR036322">
    <property type="entry name" value="WD40_repeat_dom_sf"/>
</dbReference>
<keyword evidence="8" id="KW-1185">Reference proteome</keyword>
<dbReference type="PhylomeDB" id="Q8ILL4"/>
<feature type="domain" description="CNH" evidence="6">
    <location>
        <begin position="14"/>
        <end position="310"/>
    </location>
</feature>
<evidence type="ECO:0000256" key="1">
    <source>
        <dbReference type="ARBA" id="ARBA00004496"/>
    </source>
</evidence>
<name>Q8ILL4_PLAF7</name>
<dbReference type="KEGG" id="pfa:PF3D7_1423800"/>